<keyword evidence="2" id="KW-1185">Reference proteome</keyword>
<evidence type="ECO:0000313" key="1">
    <source>
        <dbReference type="EMBL" id="MDP8590194.1"/>
    </source>
</evidence>
<gene>
    <name evidence="1" type="ORF">RAN64_09180</name>
</gene>
<reference evidence="1 2" key="1">
    <citation type="submission" date="2023-08" db="EMBL/GenBank/DDBJ databases">
        <title>Whole genome sequencing of Enterococcus.</title>
        <authorList>
            <person name="Kaptchouang Tchatchouang C.D."/>
            <person name="Ateba C.N."/>
        </authorList>
    </citation>
    <scope>NUCLEOTIDE SEQUENCE [LARGE SCALE GENOMIC DNA]</scope>
    <source>
        <strain evidence="1 2">ENT3_CNKT_NWU</strain>
    </source>
</reference>
<dbReference type="EMBL" id="JAVBZS010000023">
    <property type="protein sequence ID" value="MDP8590194.1"/>
    <property type="molecule type" value="Genomic_DNA"/>
</dbReference>
<comment type="caution">
    <text evidence="1">The sequence shown here is derived from an EMBL/GenBank/DDBJ whole genome shotgun (WGS) entry which is preliminary data.</text>
</comment>
<protein>
    <submittedName>
        <fullName evidence="1">Uncharacterized protein</fullName>
    </submittedName>
</protein>
<accession>A0AAJ1SKB0</accession>
<proteinExistence type="predicted"/>
<dbReference type="AlphaFoldDB" id="A0AAJ1SKB0"/>
<feature type="non-terminal residue" evidence="1">
    <location>
        <position position="1"/>
    </location>
</feature>
<dbReference type="Proteomes" id="UP001238215">
    <property type="component" value="Unassembled WGS sequence"/>
</dbReference>
<organism evidence="1 2">
    <name type="scientific">Enterococcus lactis</name>
    <dbReference type="NCBI Taxonomy" id="357441"/>
    <lineage>
        <taxon>Bacteria</taxon>
        <taxon>Bacillati</taxon>
        <taxon>Bacillota</taxon>
        <taxon>Bacilli</taxon>
        <taxon>Lactobacillales</taxon>
        <taxon>Enterococcaceae</taxon>
        <taxon>Enterococcus</taxon>
    </lineage>
</organism>
<evidence type="ECO:0000313" key="2">
    <source>
        <dbReference type="Proteomes" id="UP001238215"/>
    </source>
</evidence>
<name>A0AAJ1SKB0_9ENTE</name>
<dbReference type="RefSeq" id="WP_235043158.1">
    <property type="nucleotide sequence ID" value="NZ_JAPVXE010000013.1"/>
</dbReference>
<sequence length="67" mass="7848">YNLKIENRGEHHSSMMFPSNLSMFFCTNTEKLAFEYRGVKRSPQDFYLFISLIAYIAAVLCCEKLTE</sequence>